<reference evidence="1 2" key="1">
    <citation type="submission" date="2020-12" db="EMBL/GenBank/DDBJ databases">
        <title>Dynamics of Baltic Sea phages driven by environmental changes.</title>
        <authorList>
            <person name="Hoetzinger M."/>
            <person name="Nilsson E."/>
            <person name="Holmfeldt K."/>
        </authorList>
    </citation>
    <scope>NUCLEOTIDE SEQUENCE [LARGE SCALE GENOMIC DNA]</scope>
</reference>
<dbReference type="InterPro" id="IPR043720">
    <property type="entry name" value="DUF5661"/>
</dbReference>
<name>A0A7T8ERN6_9CAUD</name>
<dbReference type="Pfam" id="PF18905">
    <property type="entry name" value="DUF5661"/>
    <property type="match status" value="1"/>
</dbReference>
<dbReference type="EMBL" id="MW353175">
    <property type="protein sequence ID" value="QQO91870.1"/>
    <property type="molecule type" value="Genomic_DNA"/>
</dbReference>
<dbReference type="Proteomes" id="UP000595566">
    <property type="component" value="Segment"/>
</dbReference>
<protein>
    <submittedName>
        <fullName evidence="1">Uncharacterized protein</fullName>
    </submittedName>
</protein>
<gene>
    <name evidence="1" type="ORF">immuto26A_191</name>
</gene>
<evidence type="ECO:0000313" key="2">
    <source>
        <dbReference type="Proteomes" id="UP000595566"/>
    </source>
</evidence>
<keyword evidence="2" id="KW-1185">Reference proteome</keyword>
<sequence length="252" mass="28921">MKKSQLRQIIKEALDASTPAPNEIPGGLAQFATIGDLAAMHKLPLDQIIKQILKGVKIESEHTTDLDIAMEIAFDHVYESPTYYDDLAQIEEMADMRSVERYADDELDPIDIEFGRHFFDRLIDPRNEKEISTSELLDFFARLINKKEQFINFVKKYHEFVVKDRRTGINIPFMSAVNQAIAKTIMRKPNFMTSNPVIALEVKEHEPVQPGILKKRLGKLTCSKVRAEKAGLEDKGTHYAKALQRYLNYHCQ</sequence>
<proteinExistence type="predicted"/>
<organism evidence="1 2">
    <name type="scientific">Flavobacterium phage vB_FspM_immuto_2-6A</name>
    <dbReference type="NCBI Taxonomy" id="2801477"/>
    <lineage>
        <taxon>Viruses</taxon>
        <taxon>Duplodnaviria</taxon>
        <taxon>Heunggongvirae</taxon>
        <taxon>Uroviricota</taxon>
        <taxon>Caudoviricetes</taxon>
        <taxon>Immutovirus</taxon>
        <taxon>Immutovirus immuto</taxon>
    </lineage>
</organism>
<accession>A0A7T8ERN6</accession>
<evidence type="ECO:0000313" key="1">
    <source>
        <dbReference type="EMBL" id="QQO91870.1"/>
    </source>
</evidence>